<feature type="compositionally biased region" description="Basic and acidic residues" evidence="1">
    <location>
        <begin position="41"/>
        <end position="50"/>
    </location>
</feature>
<name>A0A3P3Y3M4_PLABS</name>
<proteinExistence type="predicted"/>
<evidence type="ECO:0000313" key="3">
    <source>
        <dbReference type="Proteomes" id="UP000290189"/>
    </source>
</evidence>
<dbReference type="EMBL" id="OVEO01000003">
    <property type="protein sequence ID" value="SPQ94590.1"/>
    <property type="molecule type" value="Genomic_DNA"/>
</dbReference>
<protein>
    <submittedName>
        <fullName evidence="2">Uncharacterized protein</fullName>
    </submittedName>
</protein>
<feature type="compositionally biased region" description="Low complexity" evidence="1">
    <location>
        <begin position="70"/>
        <end position="145"/>
    </location>
</feature>
<evidence type="ECO:0000256" key="1">
    <source>
        <dbReference type="SAM" id="MobiDB-lite"/>
    </source>
</evidence>
<gene>
    <name evidence="2" type="ORF">PLBR_LOCUS1805</name>
</gene>
<feature type="compositionally biased region" description="Low complexity" evidence="1">
    <location>
        <begin position="155"/>
        <end position="247"/>
    </location>
</feature>
<organism evidence="2 3">
    <name type="scientific">Plasmodiophora brassicae</name>
    <name type="common">Clubroot disease agent</name>
    <dbReference type="NCBI Taxonomy" id="37360"/>
    <lineage>
        <taxon>Eukaryota</taxon>
        <taxon>Sar</taxon>
        <taxon>Rhizaria</taxon>
        <taxon>Endomyxa</taxon>
        <taxon>Phytomyxea</taxon>
        <taxon>Plasmodiophorida</taxon>
        <taxon>Plasmodiophoridae</taxon>
        <taxon>Plasmodiophora</taxon>
    </lineage>
</organism>
<sequence>MISNLSPDDQKKVQKMKAAFLKLKMQCDSMMKAGKGGTPEFQRKQTEMQKQKSSIQTIAGPNFDVDKFLGAPSSSSGSPSANGNNSTSPSSGSSPSGNSSSLNGPSSFGSPGNPSSSNMPSSGSASPLSSSGAPANQSPSSSPTGSGSGNRTNVPNGGQSPNSSNGNKSPNSSNGNQSPNSSNGNQSPNPSNGNQSPKTSNGSPTPSSSNGSKGPASSAAGSSPSAGGPNASGSSGPSTPSSSGSSGDVATSPDGVAAAVMAWSVAPSPLKALMARFANLSPDADKQEALKLLDGVPLDTTEKDQALQCRSDFKGSAMKAIRMEKMGATSSPTYQGAKTTALGAIDSFRNLLAGKVDLDGTDDMASNCKLFMLSGIAGGE</sequence>
<dbReference type="Proteomes" id="UP000290189">
    <property type="component" value="Unassembled WGS sequence"/>
</dbReference>
<feature type="region of interest" description="Disordered" evidence="1">
    <location>
        <begin position="31"/>
        <end position="251"/>
    </location>
</feature>
<reference evidence="2 3" key="1">
    <citation type="submission" date="2018-03" db="EMBL/GenBank/DDBJ databases">
        <authorList>
            <person name="Fogelqvist J."/>
        </authorList>
    </citation>
    <scope>NUCLEOTIDE SEQUENCE [LARGE SCALE GENOMIC DNA]</scope>
</reference>
<evidence type="ECO:0000313" key="2">
    <source>
        <dbReference type="EMBL" id="SPQ94590.1"/>
    </source>
</evidence>
<accession>A0A3P3Y3M4</accession>
<geneLocation type="mitochondrion" evidence="2"/>
<dbReference type="AlphaFoldDB" id="A0A3P3Y3M4"/>
<keyword evidence="2" id="KW-0496">Mitochondrion</keyword>